<evidence type="ECO:0000313" key="3">
    <source>
        <dbReference type="Proteomes" id="UP000006069"/>
    </source>
</evidence>
<feature type="region of interest" description="Disordered" evidence="1">
    <location>
        <begin position="184"/>
        <end position="229"/>
    </location>
</feature>
<protein>
    <submittedName>
        <fullName evidence="2">Uncharacterized protein</fullName>
    </submittedName>
</protein>
<feature type="compositionally biased region" description="Basic and acidic residues" evidence="1">
    <location>
        <begin position="203"/>
        <end position="220"/>
    </location>
</feature>
<sequence length="229" mass="27423">MNHSMHVHIGKRLAYILHRLYGFIYWQPTTSGHETFERISRHEIIHRDKAIGQFVRQRNPGQAQRVALLKHSPYCTIGKIQRDFLADERTRPFHGYTFRHTFAVAFNERALNMVSIVDAQRMYELLFIQTNYPRSRHRYENHLFWRVRRSRKRTSEQTSVEIVNRTCNRFISAQLNLEKVRYSKPGIDEGSNRGKPKSVRCLTRPDRKGRPIRPLKDQRRVRLTQRTRS</sequence>
<reference evidence="2 3" key="1">
    <citation type="submission" date="2012-08" db="EMBL/GenBank/DDBJ databases">
        <title>The Genome Sequence of Slackia piriformis YIT 12062.</title>
        <authorList>
            <consortium name="The Broad Institute Genome Sequencing Platform"/>
            <person name="Earl A."/>
            <person name="Ward D."/>
            <person name="Feldgarden M."/>
            <person name="Gevers D."/>
            <person name="Morotomi M."/>
            <person name="Walker B."/>
            <person name="Young S.K."/>
            <person name="Zeng Q."/>
            <person name="Gargeya S."/>
            <person name="Fitzgerald M."/>
            <person name="Haas B."/>
            <person name="Abouelleil A."/>
            <person name="Alvarado L."/>
            <person name="Arachchi H.M."/>
            <person name="Berlin A.M."/>
            <person name="Chapman S.B."/>
            <person name="Goldberg J."/>
            <person name="Griggs A."/>
            <person name="Gujja S."/>
            <person name="Hansen M."/>
            <person name="Howarth C."/>
            <person name="Imamovic A."/>
            <person name="Larimer J."/>
            <person name="McCowen C."/>
            <person name="Montmayeur A."/>
            <person name="Murphy C."/>
            <person name="Neiman D."/>
            <person name="Pearson M."/>
            <person name="Priest M."/>
            <person name="Roberts A."/>
            <person name="Saif S."/>
            <person name="Shea T."/>
            <person name="Sisk P."/>
            <person name="Sykes S."/>
            <person name="Wortman J."/>
            <person name="Nusbaum C."/>
            <person name="Birren B."/>
        </authorList>
    </citation>
    <scope>NUCLEOTIDE SEQUENCE [LARGE SCALE GENOMIC DNA]</scope>
    <source>
        <strain evidence="2 3">YIT 12062</strain>
    </source>
</reference>
<organism evidence="2 3">
    <name type="scientific">Slackia piriformis YIT 12062</name>
    <dbReference type="NCBI Taxonomy" id="742818"/>
    <lineage>
        <taxon>Bacteria</taxon>
        <taxon>Bacillati</taxon>
        <taxon>Actinomycetota</taxon>
        <taxon>Coriobacteriia</taxon>
        <taxon>Eggerthellales</taxon>
        <taxon>Eggerthellaceae</taxon>
        <taxon>Slackia</taxon>
    </lineage>
</organism>
<evidence type="ECO:0000313" key="2">
    <source>
        <dbReference type="EMBL" id="EJZ83641.1"/>
    </source>
</evidence>
<dbReference type="Proteomes" id="UP000006069">
    <property type="component" value="Unassembled WGS sequence"/>
</dbReference>
<gene>
    <name evidence="2" type="ORF">HMPREF9451_01161</name>
</gene>
<proteinExistence type="predicted"/>
<dbReference type="HOGENOM" id="CLU_1209148_0_0_11"/>
<accession>K0YJQ4</accession>
<dbReference type="AlphaFoldDB" id="K0YJQ4"/>
<evidence type="ECO:0000256" key="1">
    <source>
        <dbReference type="SAM" id="MobiDB-lite"/>
    </source>
</evidence>
<keyword evidence="3" id="KW-1185">Reference proteome</keyword>
<dbReference type="InParanoid" id="K0YJQ4"/>
<dbReference type="EMBL" id="ADMD01000007">
    <property type="protein sequence ID" value="EJZ83641.1"/>
    <property type="molecule type" value="Genomic_DNA"/>
</dbReference>
<comment type="caution">
    <text evidence="2">The sequence shown here is derived from an EMBL/GenBank/DDBJ whole genome shotgun (WGS) entry which is preliminary data.</text>
</comment>
<name>K0YJQ4_9ACTN</name>